<dbReference type="AlphaFoldDB" id="K0BC01"/>
<dbReference type="Proteomes" id="UP000006100">
    <property type="component" value="Chromosome"/>
</dbReference>
<keyword evidence="1" id="KW-1133">Transmembrane helix</keyword>
<dbReference type="EMBL" id="CP003843">
    <property type="protein sequence ID" value="AFS82984.1"/>
    <property type="molecule type" value="Genomic_DNA"/>
</dbReference>
<name>K0BC01_9ARCH</name>
<feature type="transmembrane region" description="Helical" evidence="1">
    <location>
        <begin position="9"/>
        <end position="29"/>
    </location>
</feature>
<dbReference type="eggNOG" id="arCOG02911">
    <property type="taxonomic scope" value="Archaea"/>
</dbReference>
<dbReference type="KEGG" id="nir:NSED_05910"/>
<gene>
    <name evidence="2" type="ORF">NSED_05910</name>
</gene>
<protein>
    <recommendedName>
        <fullName evidence="4">Flagellin</fullName>
    </recommendedName>
</protein>
<evidence type="ECO:0000256" key="1">
    <source>
        <dbReference type="SAM" id="Phobius"/>
    </source>
</evidence>
<keyword evidence="3" id="KW-1185">Reference proteome</keyword>
<keyword evidence="1" id="KW-0472">Membrane</keyword>
<evidence type="ECO:0000313" key="2">
    <source>
        <dbReference type="EMBL" id="AFS82984.1"/>
    </source>
</evidence>
<evidence type="ECO:0008006" key="4">
    <source>
        <dbReference type="Google" id="ProtNLM"/>
    </source>
</evidence>
<dbReference type="HOGENOM" id="CLU_1665404_0_0_2"/>
<evidence type="ECO:0000313" key="3">
    <source>
        <dbReference type="Proteomes" id="UP000006100"/>
    </source>
</evidence>
<keyword evidence="1" id="KW-0812">Transmembrane</keyword>
<organism evidence="2 3">
    <name type="scientific">Candidatus Nitrosopumilus sediminis</name>
    <dbReference type="NCBI Taxonomy" id="1229909"/>
    <lineage>
        <taxon>Archaea</taxon>
        <taxon>Nitrososphaerota</taxon>
        <taxon>Nitrososphaeria</taxon>
        <taxon>Nitrosopumilales</taxon>
        <taxon>Nitrosopumilaceae</taxon>
        <taxon>Nitrosopumilus</taxon>
    </lineage>
</organism>
<dbReference type="PATRIC" id="fig|1229909.8.peg.1300"/>
<accession>K0BC01</accession>
<sequence length="158" mass="17385">MNRRAVSEIISAVIVITVVVAGLGIYTGLSQQRILGDTLSVKETIEQQNNRISEMLEHLDMFVYNIADEEVGIFVHNSGFKNITMSQLIVNGTVAESPSNFYVRDLSGLDIAPDNKTIPVRKTSEIVLDYDGTSITNIANIVIRTESGKIIQITNNTD</sequence>
<proteinExistence type="predicted"/>
<reference evidence="2 3" key="1">
    <citation type="journal article" date="2012" name="J. Bacteriol.">
        <title>Draft Genome Sequence of an Ammonia-Oxidizing Archaeon, "Candidatus Nitrosopumilus sediminis" AR2, from Svalbard in the Arctic Circle.</title>
        <authorList>
            <person name="Park S.J."/>
            <person name="Kim J.G."/>
            <person name="Jung M.Y."/>
            <person name="Kim S.J."/>
            <person name="Cha I.T."/>
            <person name="Ghai R."/>
            <person name="Martin-Cuadrado A.B."/>
            <person name="Rodriguez-Valera F."/>
            <person name="Rhee S.K."/>
        </authorList>
    </citation>
    <scope>NUCLEOTIDE SEQUENCE [LARGE SCALE GENOMIC DNA]</scope>
    <source>
        <strain evidence="2 3">AR2</strain>
    </source>
</reference>
<dbReference type="STRING" id="1229909.NSED_05910"/>
<dbReference type="OrthoDB" id="12150at2157"/>